<dbReference type="PANTHER" id="PTHR12589">
    <property type="entry name" value="PYRUVOYL TETRAHYDROBIOPTERIN SYNTHASE"/>
    <property type="match status" value="1"/>
</dbReference>
<comment type="caution">
    <text evidence="5">The sequence shown here is derived from an EMBL/GenBank/DDBJ whole genome shotgun (WGS) entry which is preliminary data.</text>
</comment>
<keyword evidence="3" id="KW-0862">Zinc</keyword>
<dbReference type="GO" id="GO:0016829">
    <property type="term" value="F:lyase activity"/>
    <property type="evidence" value="ECO:0007669"/>
    <property type="project" value="UniProtKB-KW"/>
</dbReference>
<dbReference type="GO" id="GO:0046872">
    <property type="term" value="F:metal ion binding"/>
    <property type="evidence" value="ECO:0007669"/>
    <property type="project" value="UniProtKB-KW"/>
</dbReference>
<organism evidence="5">
    <name type="scientific">bioreactor metagenome</name>
    <dbReference type="NCBI Taxonomy" id="1076179"/>
    <lineage>
        <taxon>unclassified sequences</taxon>
        <taxon>metagenomes</taxon>
        <taxon>ecological metagenomes</taxon>
    </lineage>
</organism>
<dbReference type="NCBIfam" id="TIGR03367">
    <property type="entry name" value="queuosine_QueD"/>
    <property type="match status" value="1"/>
</dbReference>
<dbReference type="Pfam" id="PF01242">
    <property type="entry name" value="PTPS"/>
    <property type="match status" value="1"/>
</dbReference>
<name>A0A645EZL5_9ZZZZ</name>
<dbReference type="PIRSF" id="PIRSF006113">
    <property type="entry name" value="PTP_synth"/>
    <property type="match status" value="1"/>
</dbReference>
<dbReference type="InterPro" id="IPR007115">
    <property type="entry name" value="6-PTP_synth/QueD"/>
</dbReference>
<dbReference type="AlphaFoldDB" id="A0A645EZL5"/>
<comment type="cofactor">
    <cofactor evidence="1">
        <name>Zn(2+)</name>
        <dbReference type="ChEBI" id="CHEBI:29105"/>
    </cofactor>
</comment>
<evidence type="ECO:0000256" key="4">
    <source>
        <dbReference type="ARBA" id="ARBA00023239"/>
    </source>
</evidence>
<reference evidence="5" key="1">
    <citation type="submission" date="2019-08" db="EMBL/GenBank/DDBJ databases">
        <authorList>
            <person name="Kucharzyk K."/>
            <person name="Murdoch R.W."/>
            <person name="Higgins S."/>
            <person name="Loffler F."/>
        </authorList>
    </citation>
    <scope>NUCLEOTIDE SEQUENCE</scope>
</reference>
<proteinExistence type="predicted"/>
<keyword evidence="2" id="KW-0479">Metal-binding</keyword>
<evidence type="ECO:0000313" key="5">
    <source>
        <dbReference type="EMBL" id="MPN06629.1"/>
    </source>
</evidence>
<gene>
    <name evidence="5" type="ORF">SDC9_153885</name>
</gene>
<evidence type="ECO:0000256" key="3">
    <source>
        <dbReference type="ARBA" id="ARBA00022833"/>
    </source>
</evidence>
<dbReference type="InterPro" id="IPR038418">
    <property type="entry name" value="6-PTP_synth/QueD_sf"/>
</dbReference>
<sequence length="120" mass="14195">MFLCREFKFDAAHNLINYHGKCENLHGHTYRLAVVLEGQPDEEGMVFDFVELKKYVSELVLSKLDHAYINDILPQPTAEYIARWIFEILDKPLKRDNCELYEVRVWETESSSVICRREDV</sequence>
<dbReference type="PANTHER" id="PTHR12589:SF7">
    <property type="entry name" value="6-PYRUVOYL TETRAHYDROBIOPTERIN SYNTHASE"/>
    <property type="match status" value="1"/>
</dbReference>
<accession>A0A645EZL5</accession>
<dbReference type="SUPFAM" id="SSF55620">
    <property type="entry name" value="Tetrahydrobiopterin biosynthesis enzymes-like"/>
    <property type="match status" value="1"/>
</dbReference>
<keyword evidence="4" id="KW-0456">Lyase</keyword>
<dbReference type="EMBL" id="VSSQ01052553">
    <property type="protein sequence ID" value="MPN06629.1"/>
    <property type="molecule type" value="Genomic_DNA"/>
</dbReference>
<protein>
    <recommendedName>
        <fullName evidence="6">6-carboxy-5,6,7,8-tetrahydropterin synthase</fullName>
    </recommendedName>
</protein>
<evidence type="ECO:0000256" key="2">
    <source>
        <dbReference type="ARBA" id="ARBA00022723"/>
    </source>
</evidence>
<dbReference type="Gene3D" id="3.30.479.10">
    <property type="entry name" value="6-pyruvoyl tetrahydropterin synthase/QueD"/>
    <property type="match status" value="2"/>
</dbReference>
<evidence type="ECO:0000256" key="1">
    <source>
        <dbReference type="ARBA" id="ARBA00001947"/>
    </source>
</evidence>
<evidence type="ECO:0008006" key="6">
    <source>
        <dbReference type="Google" id="ProtNLM"/>
    </source>
</evidence>